<reference evidence="4 5" key="1">
    <citation type="submission" date="2021-02" db="EMBL/GenBank/DDBJ databases">
        <authorList>
            <person name="Han P."/>
        </authorList>
    </citation>
    <scope>NUCLEOTIDE SEQUENCE [LARGE SCALE GENOMIC DNA]</scope>
    <source>
        <strain evidence="4">Candidatus Nitrospira sp. ZN2</strain>
    </source>
</reference>
<gene>
    <name evidence="4" type="ORF">NSPZN2_100204</name>
</gene>
<proteinExistence type="predicted"/>
<dbReference type="PANTHER" id="PTHR43080:SF2">
    <property type="entry name" value="CBS DOMAIN-CONTAINING PROTEIN"/>
    <property type="match status" value="1"/>
</dbReference>
<protein>
    <recommendedName>
        <fullName evidence="3">CBS domain-containing protein</fullName>
    </recommendedName>
</protein>
<accession>A0ABM8R1J9</accession>
<dbReference type="SMART" id="SM00116">
    <property type="entry name" value="CBS"/>
    <property type="match status" value="2"/>
</dbReference>
<dbReference type="PANTHER" id="PTHR43080">
    <property type="entry name" value="CBS DOMAIN-CONTAINING PROTEIN CBSX3, MITOCHONDRIAL"/>
    <property type="match status" value="1"/>
</dbReference>
<evidence type="ECO:0000256" key="2">
    <source>
        <dbReference type="PROSITE-ProRule" id="PRU00703"/>
    </source>
</evidence>
<sequence>MVTNRSNEADPRRPITMEATRPAAGIYLESTRNEQMSLLPGDVKQVKDVMTTNVTTATPRTSLGEAAGLMKKLDVPVVVVFDGARLRGMLTARDMGLNQSIRNAPPNATIERFMNTSVPSCHDDDVLTDALDVMRVARLEWLPVLDRRHRLVGVLSKYTAHL</sequence>
<evidence type="ECO:0000313" key="4">
    <source>
        <dbReference type="EMBL" id="CAE6727938.1"/>
    </source>
</evidence>
<comment type="caution">
    <text evidence="4">The sequence shown here is derived from an EMBL/GenBank/DDBJ whole genome shotgun (WGS) entry which is preliminary data.</text>
</comment>
<dbReference type="InterPro" id="IPR046342">
    <property type="entry name" value="CBS_dom_sf"/>
</dbReference>
<evidence type="ECO:0000256" key="1">
    <source>
        <dbReference type="ARBA" id="ARBA00023122"/>
    </source>
</evidence>
<name>A0ABM8R1J9_9BACT</name>
<dbReference type="EMBL" id="CAJNBJ010000002">
    <property type="protein sequence ID" value="CAE6727938.1"/>
    <property type="molecule type" value="Genomic_DNA"/>
</dbReference>
<evidence type="ECO:0000313" key="5">
    <source>
        <dbReference type="Proteomes" id="UP000675880"/>
    </source>
</evidence>
<dbReference type="InterPro" id="IPR051257">
    <property type="entry name" value="Diverse_CBS-Domain"/>
</dbReference>
<organism evidence="4 5">
    <name type="scientific">Nitrospira defluvii</name>
    <dbReference type="NCBI Taxonomy" id="330214"/>
    <lineage>
        <taxon>Bacteria</taxon>
        <taxon>Pseudomonadati</taxon>
        <taxon>Nitrospirota</taxon>
        <taxon>Nitrospiria</taxon>
        <taxon>Nitrospirales</taxon>
        <taxon>Nitrospiraceae</taxon>
        <taxon>Nitrospira</taxon>
    </lineage>
</organism>
<dbReference type="SUPFAM" id="SSF54631">
    <property type="entry name" value="CBS-domain pair"/>
    <property type="match status" value="1"/>
</dbReference>
<feature type="domain" description="CBS" evidence="3">
    <location>
        <begin position="50"/>
        <end position="106"/>
    </location>
</feature>
<dbReference type="PROSITE" id="PS51371">
    <property type="entry name" value="CBS"/>
    <property type="match status" value="2"/>
</dbReference>
<evidence type="ECO:0000259" key="3">
    <source>
        <dbReference type="PROSITE" id="PS51371"/>
    </source>
</evidence>
<dbReference type="Pfam" id="PF00571">
    <property type="entry name" value="CBS"/>
    <property type="match status" value="2"/>
</dbReference>
<dbReference type="Gene3D" id="3.10.580.10">
    <property type="entry name" value="CBS-domain"/>
    <property type="match status" value="1"/>
</dbReference>
<dbReference type="Proteomes" id="UP000675880">
    <property type="component" value="Unassembled WGS sequence"/>
</dbReference>
<dbReference type="InterPro" id="IPR000644">
    <property type="entry name" value="CBS_dom"/>
</dbReference>
<keyword evidence="5" id="KW-1185">Reference proteome</keyword>
<keyword evidence="1 2" id="KW-0129">CBS domain</keyword>
<feature type="domain" description="CBS" evidence="3">
    <location>
        <begin position="114"/>
        <end position="162"/>
    </location>
</feature>